<sequence>MSDPEVVEYHQYFPHGLHHVLASGTSAFIGEVDGLTILKYPLEPGGDMSRLKHEHQLLDIIGHHTRIIAHKGLTDDGLYLELTHVHSKRVLHCDINPTNILVDEKLHIKLADFQGCYLAENGKVILPSWVGEPCRYFCPREDDFEANWATDLFALGSTMYFIVTCHEVFSDIIAGEEGWDKEVWSRFASNIFPDDPHACAAITKKCWKRQYRSAYEVLKDISAIEQLYMAKSINTEAEARGGLIATISKCIILYRGCSLHTKLIHSRPADLFSIDLADCGLAELK</sequence>
<dbReference type="AlphaFoldDB" id="A0A0L0MWY1"/>
<comment type="caution">
    <text evidence="2">The sequence shown here is derived from an EMBL/GenBank/DDBJ whole genome shotgun (WGS) entry which is preliminary data.</text>
</comment>
<keyword evidence="2" id="KW-0675">Receptor</keyword>
<feature type="domain" description="Protein kinase" evidence="1">
    <location>
        <begin position="1"/>
        <end position="263"/>
    </location>
</feature>
<dbReference type="STRING" id="1163406.A0A0L0MWY1"/>
<evidence type="ECO:0000259" key="1">
    <source>
        <dbReference type="PROSITE" id="PS50011"/>
    </source>
</evidence>
<dbReference type="OrthoDB" id="1668230at2759"/>
<dbReference type="GO" id="GO:0004672">
    <property type="term" value="F:protein kinase activity"/>
    <property type="evidence" value="ECO:0007669"/>
    <property type="project" value="InterPro"/>
</dbReference>
<dbReference type="EMBL" id="LFRF01000058">
    <property type="protein sequence ID" value="KND86423.1"/>
    <property type="molecule type" value="Genomic_DNA"/>
</dbReference>
<dbReference type="PROSITE" id="PS50011">
    <property type="entry name" value="PROTEIN_KINASE_DOM"/>
    <property type="match status" value="1"/>
</dbReference>
<name>A0A0L0MWY1_TOLOC</name>
<protein>
    <submittedName>
        <fullName evidence="2">Putative serine/threonine-protein kinase/receptor</fullName>
    </submittedName>
</protein>
<keyword evidence="3" id="KW-1185">Reference proteome</keyword>
<dbReference type="Pfam" id="PF00069">
    <property type="entry name" value="Pkinase"/>
    <property type="match status" value="1"/>
</dbReference>
<dbReference type="SUPFAM" id="SSF56112">
    <property type="entry name" value="Protein kinase-like (PK-like)"/>
    <property type="match status" value="1"/>
</dbReference>
<dbReference type="InterPro" id="IPR000719">
    <property type="entry name" value="Prot_kinase_dom"/>
</dbReference>
<gene>
    <name evidence="2" type="ORF">TOPH_08953</name>
</gene>
<evidence type="ECO:0000313" key="2">
    <source>
        <dbReference type="EMBL" id="KND86423.1"/>
    </source>
</evidence>
<reference evidence="2 3" key="1">
    <citation type="journal article" date="2015" name="BMC Genomics">
        <title>The genome of the truffle-parasite Tolypocladium ophioglossoides and the evolution of antifungal peptaibiotics.</title>
        <authorList>
            <person name="Quandt C.A."/>
            <person name="Bushley K.E."/>
            <person name="Spatafora J.W."/>
        </authorList>
    </citation>
    <scope>NUCLEOTIDE SEQUENCE [LARGE SCALE GENOMIC DNA]</scope>
    <source>
        <strain evidence="2 3">CBS 100239</strain>
    </source>
</reference>
<dbReference type="GO" id="GO:0005524">
    <property type="term" value="F:ATP binding"/>
    <property type="evidence" value="ECO:0007669"/>
    <property type="project" value="InterPro"/>
</dbReference>
<accession>A0A0L0MWY1</accession>
<evidence type="ECO:0000313" key="3">
    <source>
        <dbReference type="Proteomes" id="UP000036947"/>
    </source>
</evidence>
<dbReference type="Proteomes" id="UP000036947">
    <property type="component" value="Unassembled WGS sequence"/>
</dbReference>
<proteinExistence type="predicted"/>
<dbReference type="InterPro" id="IPR011009">
    <property type="entry name" value="Kinase-like_dom_sf"/>
</dbReference>
<organism evidence="2 3">
    <name type="scientific">Tolypocladium ophioglossoides (strain CBS 100239)</name>
    <name type="common">Snaketongue truffleclub</name>
    <name type="synonym">Elaphocordyceps ophioglossoides</name>
    <dbReference type="NCBI Taxonomy" id="1163406"/>
    <lineage>
        <taxon>Eukaryota</taxon>
        <taxon>Fungi</taxon>
        <taxon>Dikarya</taxon>
        <taxon>Ascomycota</taxon>
        <taxon>Pezizomycotina</taxon>
        <taxon>Sordariomycetes</taxon>
        <taxon>Hypocreomycetidae</taxon>
        <taxon>Hypocreales</taxon>
        <taxon>Ophiocordycipitaceae</taxon>
        <taxon>Tolypocladium</taxon>
    </lineage>
</organism>
<keyword evidence="2" id="KW-0808">Transferase</keyword>
<dbReference type="Gene3D" id="1.10.510.10">
    <property type="entry name" value="Transferase(Phosphotransferase) domain 1"/>
    <property type="match status" value="1"/>
</dbReference>
<keyword evidence="2" id="KW-0418">Kinase</keyword>